<dbReference type="Proteomes" id="UP001592528">
    <property type="component" value="Unassembled WGS sequence"/>
</dbReference>
<feature type="domain" description="Fumarylacetoacetase-like C-terminal" evidence="3">
    <location>
        <begin position="82"/>
        <end position="296"/>
    </location>
</feature>
<sequence>MKLVSFGPARAEQPGVLDGDAVVPLAPLLADLGIPGAGMNAVLGLLPQLRPLIAELLADPTADRIALDAVRLGPPVPEPPTLVVIGGNFHAHVAEMAGMNGGKPPQQPIIVPKPTSNVIGPHDPVVRPAVTAELDYEAEMGVVIGRAGRHIPRERALEHVAGYMNIQDMTARDQILPPGEPWMHVQMGRAKGFDGSSPCGPWLLTADEVADPQDLRVRMWVNDELRQDGNTDDMVVDVAGLVESVSAVFRLRPGDILITGTPAGVGAKMEPPRFLQPGDRISMSVEGLGRTDNPIVAP</sequence>
<evidence type="ECO:0000256" key="1">
    <source>
        <dbReference type="ARBA" id="ARBA00010211"/>
    </source>
</evidence>
<dbReference type="RefSeq" id="WP_030261762.1">
    <property type="nucleotide sequence ID" value="NZ_JBHEZZ010000021.1"/>
</dbReference>
<dbReference type="PANTHER" id="PTHR42796">
    <property type="entry name" value="FUMARYLACETOACETATE HYDROLASE DOMAIN-CONTAINING PROTEIN 2A-RELATED"/>
    <property type="match status" value="1"/>
</dbReference>
<name>A0ABV6UVL0_9ACTN</name>
<accession>A0ABV6UVL0</accession>
<gene>
    <name evidence="4" type="ORF">ACEZDJ_29885</name>
</gene>
<dbReference type="PANTHER" id="PTHR42796:SF4">
    <property type="entry name" value="FUMARYLACETOACETATE HYDROLASE DOMAIN-CONTAINING PROTEIN 2A"/>
    <property type="match status" value="1"/>
</dbReference>
<dbReference type="InterPro" id="IPR011234">
    <property type="entry name" value="Fumarylacetoacetase-like_C"/>
</dbReference>
<comment type="caution">
    <text evidence="4">The sequence shown here is derived from an EMBL/GenBank/DDBJ whole genome shotgun (WGS) entry which is preliminary data.</text>
</comment>
<evidence type="ECO:0000256" key="2">
    <source>
        <dbReference type="ARBA" id="ARBA00022723"/>
    </source>
</evidence>
<dbReference type="Gene3D" id="2.30.30.980">
    <property type="match status" value="1"/>
</dbReference>
<keyword evidence="5" id="KW-1185">Reference proteome</keyword>
<evidence type="ECO:0000313" key="4">
    <source>
        <dbReference type="EMBL" id="MFC1405505.1"/>
    </source>
</evidence>
<evidence type="ECO:0000259" key="3">
    <source>
        <dbReference type="Pfam" id="PF01557"/>
    </source>
</evidence>
<comment type="similarity">
    <text evidence="1">Belongs to the FAH family.</text>
</comment>
<reference evidence="4 5" key="1">
    <citation type="submission" date="2024-09" db="EMBL/GenBank/DDBJ databases">
        <authorList>
            <person name="Lee S.D."/>
        </authorList>
    </citation>
    <scope>NUCLEOTIDE SEQUENCE [LARGE SCALE GENOMIC DNA]</scope>
    <source>
        <strain evidence="4 5">N1-5</strain>
    </source>
</reference>
<protein>
    <submittedName>
        <fullName evidence="4">Fumarylacetoacetate hydrolase family protein</fullName>
    </submittedName>
</protein>
<keyword evidence="2" id="KW-0479">Metal-binding</keyword>
<dbReference type="SUPFAM" id="SSF56529">
    <property type="entry name" value="FAH"/>
    <property type="match status" value="1"/>
</dbReference>
<evidence type="ECO:0000313" key="5">
    <source>
        <dbReference type="Proteomes" id="UP001592528"/>
    </source>
</evidence>
<dbReference type="InterPro" id="IPR036663">
    <property type="entry name" value="Fumarylacetoacetase_C_sf"/>
</dbReference>
<proteinExistence type="inferred from homology"/>
<dbReference type="Pfam" id="PF01557">
    <property type="entry name" value="FAA_hydrolase"/>
    <property type="match status" value="1"/>
</dbReference>
<dbReference type="InterPro" id="IPR051121">
    <property type="entry name" value="FAH"/>
</dbReference>
<dbReference type="Gene3D" id="3.90.850.10">
    <property type="entry name" value="Fumarylacetoacetase-like, C-terminal domain"/>
    <property type="match status" value="1"/>
</dbReference>
<dbReference type="GO" id="GO:0016787">
    <property type="term" value="F:hydrolase activity"/>
    <property type="evidence" value="ECO:0007669"/>
    <property type="project" value="UniProtKB-KW"/>
</dbReference>
<organism evidence="4 5">
    <name type="scientific">Streptacidiphilus cavernicola</name>
    <dbReference type="NCBI Taxonomy" id="3342716"/>
    <lineage>
        <taxon>Bacteria</taxon>
        <taxon>Bacillati</taxon>
        <taxon>Actinomycetota</taxon>
        <taxon>Actinomycetes</taxon>
        <taxon>Kitasatosporales</taxon>
        <taxon>Streptomycetaceae</taxon>
        <taxon>Streptacidiphilus</taxon>
    </lineage>
</organism>
<keyword evidence="4" id="KW-0378">Hydrolase</keyword>
<dbReference type="EMBL" id="JBHEZZ010000021">
    <property type="protein sequence ID" value="MFC1405505.1"/>
    <property type="molecule type" value="Genomic_DNA"/>
</dbReference>